<evidence type="ECO:0000256" key="2">
    <source>
        <dbReference type="ARBA" id="ARBA00022692"/>
    </source>
</evidence>
<evidence type="ECO:0000313" key="9">
    <source>
        <dbReference type="Proteomes" id="UP000333828"/>
    </source>
</evidence>
<evidence type="ECO:0000313" key="8">
    <source>
        <dbReference type="EMBL" id="VVD62247.1"/>
    </source>
</evidence>
<dbReference type="PANTHER" id="PTHR38766">
    <property type="entry name" value="FLAGELLAR PROTEIN FLIO"/>
    <property type="match status" value="1"/>
</dbReference>
<keyword evidence="8" id="KW-0966">Cell projection</keyword>
<dbReference type="GO" id="GO:0009425">
    <property type="term" value="C:bacterial-type flagellum basal body"/>
    <property type="evidence" value="ECO:0007669"/>
    <property type="project" value="UniProtKB-SubCell"/>
</dbReference>
<organism evidence="8 9">
    <name type="scientific">Pandoraea iniqua</name>
    <dbReference type="NCBI Taxonomy" id="2508288"/>
    <lineage>
        <taxon>Bacteria</taxon>
        <taxon>Pseudomonadati</taxon>
        <taxon>Pseudomonadota</taxon>
        <taxon>Betaproteobacteria</taxon>
        <taxon>Burkholderiales</taxon>
        <taxon>Burkholderiaceae</taxon>
        <taxon>Pandoraea</taxon>
    </lineage>
</organism>
<keyword evidence="2 7" id="KW-0812">Transmembrane</keyword>
<comment type="similarity">
    <text evidence="6 7">Belongs to the FliO/MopB family.</text>
</comment>
<keyword evidence="8" id="KW-0969">Cilium</keyword>
<gene>
    <name evidence="8" type="primary">fliO</name>
    <name evidence="8" type="ORF">PIN31115_00155</name>
</gene>
<evidence type="ECO:0000256" key="1">
    <source>
        <dbReference type="ARBA" id="ARBA00022475"/>
    </source>
</evidence>
<dbReference type="GO" id="GO:0005886">
    <property type="term" value="C:plasma membrane"/>
    <property type="evidence" value="ECO:0007669"/>
    <property type="project" value="UniProtKB-SubCell"/>
</dbReference>
<dbReference type="InterPro" id="IPR052205">
    <property type="entry name" value="FliO/MopB"/>
</dbReference>
<evidence type="ECO:0000256" key="6">
    <source>
        <dbReference type="ARBA" id="ARBA00037937"/>
    </source>
</evidence>
<dbReference type="NCBIfam" id="TIGR03500">
    <property type="entry name" value="FliO_TIGR"/>
    <property type="match status" value="1"/>
</dbReference>
<comment type="subcellular location">
    <subcellularLocation>
        <location evidence="7">Cell membrane</location>
    </subcellularLocation>
    <subcellularLocation>
        <location evidence="7">Bacterial flagellum basal body</location>
    </subcellularLocation>
</comment>
<sequence length="215" mass="21909">MIATKVHGLPVRRALAQAAALAKPRAWLPGARPCGITAGVAADIAADCASSCPARLAGLFRLPFSLFTAFTASMLLMANAAHAQGTASQAAAVPSLGGAGIVQTGLGLVFVLALLFGLAWLAKRFGLQRPLGGGNVRIVGSAAVGQRERVVVVEVAGDWVVLGVAPGQVRALHTIDAQRVADLPATPSGPHPGAQANRAAQAFAQKLRESMKKDS</sequence>
<feature type="transmembrane region" description="Helical" evidence="7">
    <location>
        <begin position="101"/>
        <end position="122"/>
    </location>
</feature>
<dbReference type="InterPro" id="IPR022781">
    <property type="entry name" value="Flagellar_biosynth_FliO"/>
</dbReference>
<keyword evidence="1 7" id="KW-1003">Cell membrane</keyword>
<dbReference type="Proteomes" id="UP000333828">
    <property type="component" value="Unassembled WGS sequence"/>
</dbReference>
<dbReference type="Pfam" id="PF04347">
    <property type="entry name" value="FliO"/>
    <property type="match status" value="1"/>
</dbReference>
<dbReference type="AlphaFoldDB" id="A0A5E4RGB8"/>
<keyword evidence="8" id="KW-0282">Flagellum</keyword>
<evidence type="ECO:0000256" key="4">
    <source>
        <dbReference type="ARBA" id="ARBA00023136"/>
    </source>
</evidence>
<name>A0A5E4RGB8_9BURK</name>
<evidence type="ECO:0000256" key="3">
    <source>
        <dbReference type="ARBA" id="ARBA00022989"/>
    </source>
</evidence>
<keyword evidence="9" id="KW-1185">Reference proteome</keyword>
<reference evidence="8 9" key="1">
    <citation type="submission" date="2019-08" db="EMBL/GenBank/DDBJ databases">
        <authorList>
            <person name="Peeters C."/>
        </authorList>
    </citation>
    <scope>NUCLEOTIDE SEQUENCE [LARGE SCALE GENOMIC DNA]</scope>
    <source>
        <strain evidence="8 9">LMG 31115</strain>
    </source>
</reference>
<keyword evidence="5 7" id="KW-0975">Bacterial flagellum</keyword>
<dbReference type="GO" id="GO:0044781">
    <property type="term" value="P:bacterial-type flagellum organization"/>
    <property type="evidence" value="ECO:0007669"/>
    <property type="project" value="UniProtKB-UniRule"/>
</dbReference>
<proteinExistence type="inferred from homology"/>
<protein>
    <recommendedName>
        <fullName evidence="7">Flagellar protein</fullName>
    </recommendedName>
</protein>
<dbReference type="EMBL" id="CABPSI010000001">
    <property type="protein sequence ID" value="VVD62247.1"/>
    <property type="molecule type" value="Genomic_DNA"/>
</dbReference>
<evidence type="ECO:0000256" key="5">
    <source>
        <dbReference type="ARBA" id="ARBA00023143"/>
    </source>
</evidence>
<accession>A0A5E4RGB8</accession>
<keyword evidence="4 7" id="KW-0472">Membrane</keyword>
<evidence type="ECO:0000256" key="7">
    <source>
        <dbReference type="RuleBase" id="RU362064"/>
    </source>
</evidence>
<keyword evidence="3 7" id="KW-1133">Transmembrane helix</keyword>
<dbReference type="PANTHER" id="PTHR38766:SF1">
    <property type="entry name" value="FLAGELLAR PROTEIN FLIO"/>
    <property type="match status" value="1"/>
</dbReference>
<feature type="transmembrane region" description="Helical" evidence="7">
    <location>
        <begin position="59"/>
        <end position="81"/>
    </location>
</feature>